<keyword evidence="5" id="KW-1185">Reference proteome</keyword>
<dbReference type="InterPro" id="IPR043759">
    <property type="entry name" value="DUF5704"/>
</dbReference>
<gene>
    <name evidence="4" type="ORF">DFP94_101660</name>
</gene>
<dbReference type="Proteomes" id="UP000253090">
    <property type="component" value="Unassembled WGS sequence"/>
</dbReference>
<organism evidence="4 5">
    <name type="scientific">Fontibacillus phaseoli</name>
    <dbReference type="NCBI Taxonomy" id="1416533"/>
    <lineage>
        <taxon>Bacteria</taxon>
        <taxon>Bacillati</taxon>
        <taxon>Bacillota</taxon>
        <taxon>Bacilli</taxon>
        <taxon>Bacillales</taxon>
        <taxon>Paenibacillaceae</taxon>
        <taxon>Fontibacillus</taxon>
    </lineage>
</organism>
<evidence type="ECO:0000313" key="5">
    <source>
        <dbReference type="Proteomes" id="UP000253090"/>
    </source>
</evidence>
<dbReference type="AlphaFoldDB" id="A0A369BQY1"/>
<feature type="region of interest" description="Disordered" evidence="1">
    <location>
        <begin position="470"/>
        <end position="506"/>
    </location>
</feature>
<feature type="domain" description="DUF5704" evidence="3">
    <location>
        <begin position="345"/>
        <end position="524"/>
    </location>
</feature>
<evidence type="ECO:0000313" key="4">
    <source>
        <dbReference type="EMBL" id="RCX23068.1"/>
    </source>
</evidence>
<keyword evidence="2" id="KW-0732">Signal</keyword>
<evidence type="ECO:0000259" key="3">
    <source>
        <dbReference type="Pfam" id="PF18964"/>
    </source>
</evidence>
<evidence type="ECO:0000256" key="1">
    <source>
        <dbReference type="SAM" id="MobiDB-lite"/>
    </source>
</evidence>
<comment type="caution">
    <text evidence="4">The sequence shown here is derived from an EMBL/GenBank/DDBJ whole genome shotgun (WGS) entry which is preliminary data.</text>
</comment>
<feature type="signal peptide" evidence="2">
    <location>
        <begin position="1"/>
        <end position="24"/>
    </location>
</feature>
<feature type="chain" id="PRO_5017084957" description="DUF5704 domain-containing protein" evidence="2">
    <location>
        <begin position="25"/>
        <end position="1101"/>
    </location>
</feature>
<protein>
    <recommendedName>
        <fullName evidence="3">DUF5704 domain-containing protein</fullName>
    </recommendedName>
</protein>
<feature type="region of interest" description="Disordered" evidence="1">
    <location>
        <begin position="299"/>
        <end position="327"/>
    </location>
</feature>
<dbReference type="EMBL" id="QPJW01000001">
    <property type="protein sequence ID" value="RCX23068.1"/>
    <property type="molecule type" value="Genomic_DNA"/>
</dbReference>
<accession>A0A369BQY1</accession>
<reference evidence="4 5" key="1">
    <citation type="submission" date="2018-07" db="EMBL/GenBank/DDBJ databases">
        <title>Genomic Encyclopedia of Type Strains, Phase III (KMG-III): the genomes of soil and plant-associated and newly described type strains.</title>
        <authorList>
            <person name="Whitman W."/>
        </authorList>
    </citation>
    <scope>NUCLEOTIDE SEQUENCE [LARGE SCALE GENOMIC DNA]</scope>
    <source>
        <strain evidence="4 5">CECT 8333</strain>
    </source>
</reference>
<evidence type="ECO:0000256" key="2">
    <source>
        <dbReference type="SAM" id="SignalP"/>
    </source>
</evidence>
<proteinExistence type="predicted"/>
<name>A0A369BQY1_9BACL</name>
<sequence>MRSNWVSYLSFLLLWLFITPPTMAQSNGVEQSLPIKDIPYTLNEDNRLETPGSIFTKFKTLQPQIKEDVGSSRIITKIEFYMNGNIVKTLNWGYQSMDTKVNLEGHQVTVTTDKNSMEYGGFFAWQRNAAATKWKPGSGDYTILESYNVPRDVHGADMYPGVKVDIPVSSTRSTAYMNTNYYNGSFKTGVIDDDLQLLRRLNRTRVGINVDAEVSRANVQYPHGVGRVDPSTQIGSLVVKSLNEVDVHYIQTYDHEGIKVPLPAGGNAAMMYYLNSNWFILTSYTYQYPDKMKIYYKEDDGGGSTNPPPEGCTEPSPSGQVKEAPLTSPNVSAVIKADTRGNERFDVLDGIPTTESLYGNVLANSYLSKNKFVQMSGKCTYEVTVNREYELKWDPGKKVPKPDGTGEMDAPDPQTATETLTKSYTIERPYSFWVIENLEVYKIDQAKLWNYAFSGGGIMIMPSGYSPPSFSSSKSNEYVPPHVPDSVDAPKGSKTGGKEKPDISNENLESYAQQAVGKVKVKNDTLTFNGSTIMNGGQINETGPVPGSIPMPSQIHQNVLYSLGNSIPTSKTNKANQSSSGTIYYGLMSGNINGGADENYPIYGINPVTVHTPVVMYPDVSDDAEHNQKTVPAAGRSAVILDRPFSVHMPNSGQHADYKGYGYNNYLKYIGRKQVRFPFDVYDGNKVTFHPKNTWIEVDKSMESFSYFLPVWVDEGFYQVEFRTIAHNAPDGASQQSQANLDLTHHIAYETVPVDVIGRVYDFRITDIADYNWETVFRTSAGSSVPTGSSYWVGINGIDGVPRGNTSRFTLPIIPGSHPLYTNAVIKTGYHFKFDLKTKGNMFGMKDCITITPSFYFVSAKDGTRKAVDLYYHAGNRSYVKIGSPRDKVQRYVILNERLRSVPMEELTDTALYKYDHDFTFDQVSGVGRAQYVQNYISKITLQKTPVGILSLLELNERIRTLIGPKSGIPAGVDPARVNAAVQKWYGEYSLPADLFVVNAGTNVAEYGRSHNGLSDQSPIFLKEGYIVVNFNIETVRNGDAAHPYLQYIHAPLMNQWHQLEGFVRRVSDPYGRTFVLMDGDVVFYEAAGSSRDDFRSMVTH</sequence>
<dbReference type="Pfam" id="PF18964">
    <property type="entry name" value="DUF5704"/>
    <property type="match status" value="1"/>
</dbReference>
<feature type="region of interest" description="Disordered" evidence="1">
    <location>
        <begin position="394"/>
        <end position="416"/>
    </location>
</feature>